<comment type="caution">
    <text evidence="1">The sequence shown here is derived from an EMBL/GenBank/DDBJ whole genome shotgun (WGS) entry which is preliminary data.</text>
</comment>
<dbReference type="Proteomes" id="UP001596152">
    <property type="component" value="Unassembled WGS sequence"/>
</dbReference>
<sequence>MNEPLPHEADDADLFDEIDEEADRASFERGLADLKAGRVVSHEAVMRWVASWGTDNPLPRPKCGE</sequence>
<reference evidence="2" key="1">
    <citation type="journal article" date="2019" name="Int. J. Syst. Evol. Microbiol.">
        <title>The Global Catalogue of Microorganisms (GCM) 10K type strain sequencing project: providing services to taxonomists for standard genome sequencing and annotation.</title>
        <authorList>
            <consortium name="The Broad Institute Genomics Platform"/>
            <consortium name="The Broad Institute Genome Sequencing Center for Infectious Disease"/>
            <person name="Wu L."/>
            <person name="Ma J."/>
        </authorList>
    </citation>
    <scope>NUCLEOTIDE SEQUENCE [LARGE SCALE GENOMIC DNA]</scope>
    <source>
        <strain evidence="2">JCM 12125</strain>
    </source>
</reference>
<proteinExistence type="predicted"/>
<gene>
    <name evidence="1" type="ORF">ACFPIE_04435</name>
</gene>
<evidence type="ECO:0000313" key="1">
    <source>
        <dbReference type="EMBL" id="MFC5343149.1"/>
    </source>
</evidence>
<evidence type="ECO:0000313" key="2">
    <source>
        <dbReference type="Proteomes" id="UP001596152"/>
    </source>
</evidence>
<organism evidence="1 2">
    <name type="scientific">Brevundimonas staleyi</name>
    <dbReference type="NCBI Taxonomy" id="74326"/>
    <lineage>
        <taxon>Bacteria</taxon>
        <taxon>Pseudomonadati</taxon>
        <taxon>Pseudomonadota</taxon>
        <taxon>Alphaproteobacteria</taxon>
        <taxon>Caulobacterales</taxon>
        <taxon>Caulobacteraceae</taxon>
        <taxon>Brevundimonas</taxon>
    </lineage>
</organism>
<protein>
    <submittedName>
        <fullName evidence="1">CopG family transcriptional regulator</fullName>
    </submittedName>
</protein>
<keyword evidence="2" id="KW-1185">Reference proteome</keyword>
<accession>A0ABW0FPE6</accession>
<name>A0ABW0FPE6_9CAUL</name>
<dbReference type="EMBL" id="JBHSLF010000009">
    <property type="protein sequence ID" value="MFC5343149.1"/>
    <property type="molecule type" value="Genomic_DNA"/>
</dbReference>
<dbReference type="RefSeq" id="WP_374039141.1">
    <property type="nucleotide sequence ID" value="NZ_CP169082.1"/>
</dbReference>